<dbReference type="Gene3D" id="3.40.50.720">
    <property type="entry name" value="NAD(P)-binding Rossmann-like Domain"/>
    <property type="match status" value="1"/>
</dbReference>
<evidence type="ECO:0000256" key="3">
    <source>
        <dbReference type="RuleBase" id="RU000363"/>
    </source>
</evidence>
<dbReference type="Pfam" id="PF00106">
    <property type="entry name" value="adh_short"/>
    <property type="match status" value="1"/>
</dbReference>
<proteinExistence type="inferred from homology"/>
<sequence>MARNIDVPGVALITGAASGIGRATAVAFAEAGCTRLVLLDLNSAGLETTRTLLLEKFNHTTIPGGSVKPLEIGFYQVDVSSAESVTAAFAAAKDKFSRIDYSVHCAGILVFSGGSADCPIESFDHQTSVIYRGLWLCSREAIKIMRSQPLDSEAYPDALIPAHRAQRGAIVNISSGLALYTMPGSPAYSGAKAAILAITRSDAVDYATDRIRVNAVLPGVVDSPMTNPSAEVRAWLEANAVPRHPMNRFGHPEEVADVCLLLAGNKASYVTGASWSVDGGWAAGR</sequence>
<comment type="similarity">
    <text evidence="1 3">Belongs to the short-chain dehydrogenases/reductases (SDR) family.</text>
</comment>
<dbReference type="PANTHER" id="PTHR42760:SF124">
    <property type="entry name" value="SHORT-CHAIN DEHYDROGENASE_REDUCTASE"/>
    <property type="match status" value="1"/>
</dbReference>
<dbReference type="PRINTS" id="PR00081">
    <property type="entry name" value="GDHRDH"/>
</dbReference>
<dbReference type="FunFam" id="3.40.50.720:FF:000084">
    <property type="entry name" value="Short-chain dehydrogenase reductase"/>
    <property type="match status" value="1"/>
</dbReference>
<protein>
    <submittedName>
        <fullName evidence="4">Uncharacterized protein</fullName>
    </submittedName>
</protein>
<evidence type="ECO:0000313" key="4">
    <source>
        <dbReference type="EMBL" id="KIW15732.1"/>
    </source>
</evidence>
<dbReference type="CDD" id="cd05233">
    <property type="entry name" value="SDR_c"/>
    <property type="match status" value="1"/>
</dbReference>
<dbReference type="RefSeq" id="XP_016235948.1">
    <property type="nucleotide sequence ID" value="XM_016380121.1"/>
</dbReference>
<dbReference type="GO" id="GO:0016616">
    <property type="term" value="F:oxidoreductase activity, acting on the CH-OH group of donors, NAD or NADP as acceptor"/>
    <property type="evidence" value="ECO:0007669"/>
    <property type="project" value="TreeGrafter"/>
</dbReference>
<evidence type="ECO:0000256" key="1">
    <source>
        <dbReference type="ARBA" id="ARBA00006484"/>
    </source>
</evidence>
<organism evidence="4 5">
    <name type="scientific">Exophiala spinifera</name>
    <dbReference type="NCBI Taxonomy" id="91928"/>
    <lineage>
        <taxon>Eukaryota</taxon>
        <taxon>Fungi</taxon>
        <taxon>Dikarya</taxon>
        <taxon>Ascomycota</taxon>
        <taxon>Pezizomycotina</taxon>
        <taxon>Eurotiomycetes</taxon>
        <taxon>Chaetothyriomycetidae</taxon>
        <taxon>Chaetothyriales</taxon>
        <taxon>Herpotrichiellaceae</taxon>
        <taxon>Exophiala</taxon>
    </lineage>
</organism>
<dbReference type="PANTHER" id="PTHR42760">
    <property type="entry name" value="SHORT-CHAIN DEHYDROGENASES/REDUCTASES FAMILY MEMBER"/>
    <property type="match status" value="1"/>
</dbReference>
<dbReference type="STRING" id="91928.A0A0D1ZSC9"/>
<dbReference type="SUPFAM" id="SSF51735">
    <property type="entry name" value="NAD(P)-binding Rossmann-fold domains"/>
    <property type="match status" value="1"/>
</dbReference>
<dbReference type="AlphaFoldDB" id="A0A0D1ZSC9"/>
<accession>A0A0D1ZSC9</accession>
<name>A0A0D1ZSC9_9EURO</name>
<dbReference type="HOGENOM" id="CLU_010194_1_0_1"/>
<evidence type="ECO:0000313" key="5">
    <source>
        <dbReference type="Proteomes" id="UP000053328"/>
    </source>
</evidence>
<evidence type="ECO:0000256" key="2">
    <source>
        <dbReference type="ARBA" id="ARBA00022857"/>
    </source>
</evidence>
<dbReference type="InterPro" id="IPR002347">
    <property type="entry name" value="SDR_fam"/>
</dbReference>
<dbReference type="GeneID" id="27332865"/>
<dbReference type="InterPro" id="IPR036291">
    <property type="entry name" value="NAD(P)-bd_dom_sf"/>
</dbReference>
<keyword evidence="2" id="KW-0521">NADP</keyword>
<reference evidence="4 5" key="1">
    <citation type="submission" date="2015-01" db="EMBL/GenBank/DDBJ databases">
        <title>The Genome Sequence of Exophiala spinifera CBS89968.</title>
        <authorList>
            <consortium name="The Broad Institute Genomics Platform"/>
            <person name="Cuomo C."/>
            <person name="de Hoog S."/>
            <person name="Gorbushina A."/>
            <person name="Stielow B."/>
            <person name="Teixiera M."/>
            <person name="Abouelleil A."/>
            <person name="Chapman S.B."/>
            <person name="Priest M."/>
            <person name="Young S.K."/>
            <person name="Wortman J."/>
            <person name="Nusbaum C."/>
            <person name="Birren B."/>
        </authorList>
    </citation>
    <scope>NUCLEOTIDE SEQUENCE [LARGE SCALE GENOMIC DNA]</scope>
    <source>
        <strain evidence="4 5">CBS 89968</strain>
    </source>
</reference>
<dbReference type="PRINTS" id="PR00080">
    <property type="entry name" value="SDRFAMILY"/>
</dbReference>
<gene>
    <name evidence="4" type="ORF">PV08_05782</name>
</gene>
<dbReference type="EMBL" id="KN847495">
    <property type="protein sequence ID" value="KIW15732.1"/>
    <property type="molecule type" value="Genomic_DNA"/>
</dbReference>
<keyword evidence="5" id="KW-1185">Reference proteome</keyword>
<dbReference type="VEuPathDB" id="FungiDB:PV08_05782"/>
<dbReference type="OrthoDB" id="5840532at2759"/>
<dbReference type="Proteomes" id="UP000053328">
    <property type="component" value="Unassembled WGS sequence"/>
</dbReference>